<name>B9S0I2_RICCO</name>
<evidence type="ECO:0000313" key="2">
    <source>
        <dbReference type="Proteomes" id="UP000008311"/>
    </source>
</evidence>
<evidence type="ECO:0000313" key="1">
    <source>
        <dbReference type="EMBL" id="EEF42915.1"/>
    </source>
</evidence>
<keyword evidence="2" id="KW-1185">Reference proteome</keyword>
<gene>
    <name evidence="1" type="ORF">RCOM_1355080</name>
</gene>
<dbReference type="InParanoid" id="B9S0I2"/>
<proteinExistence type="predicted"/>
<protein>
    <submittedName>
        <fullName evidence="1">Nuclease, putative</fullName>
    </submittedName>
</protein>
<accession>B9S0I2</accession>
<dbReference type="AlphaFoldDB" id="B9S0I2"/>
<dbReference type="InterPro" id="IPR044730">
    <property type="entry name" value="RNase_H-like_dom_plant"/>
</dbReference>
<dbReference type="eggNOG" id="KOG1075">
    <property type="taxonomic scope" value="Eukaryota"/>
</dbReference>
<sequence>MEEAVHVVKDCVIAKQMWDGFLPTQLKGMFFALSLKDWVIHYINLDFTMKDNTVWKSLFGVAVWSLWNRRNRVVFNGEVPVHLLVKDIRTRVLELGGVMAWTSLTCGNVGLATAGGLVRNYLSGWICGFAVNIGACSNSSLIAEISRLLFRNWDIKLVHVYGEANYAADYLANYVGFLPVGYHFVPHPLGMLGYWLHHDAVVVPLSRAVVI</sequence>
<dbReference type="CDD" id="cd06222">
    <property type="entry name" value="RNase_H_like"/>
    <property type="match status" value="1"/>
</dbReference>
<reference evidence="2" key="1">
    <citation type="journal article" date="2010" name="Nat. Biotechnol.">
        <title>Draft genome sequence of the oilseed species Ricinus communis.</title>
        <authorList>
            <person name="Chan A.P."/>
            <person name="Crabtree J."/>
            <person name="Zhao Q."/>
            <person name="Lorenzi H."/>
            <person name="Orvis J."/>
            <person name="Puiu D."/>
            <person name="Melake-Berhan A."/>
            <person name="Jones K.M."/>
            <person name="Redman J."/>
            <person name="Chen G."/>
            <person name="Cahoon E.B."/>
            <person name="Gedil M."/>
            <person name="Stanke M."/>
            <person name="Haas B.J."/>
            <person name="Wortman J.R."/>
            <person name="Fraser-Liggett C.M."/>
            <person name="Ravel J."/>
            <person name="Rabinowicz P.D."/>
        </authorList>
    </citation>
    <scope>NUCLEOTIDE SEQUENCE [LARGE SCALE GENOMIC DNA]</scope>
    <source>
        <strain evidence="2">cv. Hale</strain>
    </source>
</reference>
<dbReference type="Proteomes" id="UP000008311">
    <property type="component" value="Unassembled WGS sequence"/>
</dbReference>
<dbReference type="EMBL" id="EQ973837">
    <property type="protein sequence ID" value="EEF42915.1"/>
    <property type="molecule type" value="Genomic_DNA"/>
</dbReference>
<organism evidence="1 2">
    <name type="scientific">Ricinus communis</name>
    <name type="common">Castor bean</name>
    <dbReference type="NCBI Taxonomy" id="3988"/>
    <lineage>
        <taxon>Eukaryota</taxon>
        <taxon>Viridiplantae</taxon>
        <taxon>Streptophyta</taxon>
        <taxon>Embryophyta</taxon>
        <taxon>Tracheophyta</taxon>
        <taxon>Spermatophyta</taxon>
        <taxon>Magnoliopsida</taxon>
        <taxon>eudicotyledons</taxon>
        <taxon>Gunneridae</taxon>
        <taxon>Pentapetalae</taxon>
        <taxon>rosids</taxon>
        <taxon>fabids</taxon>
        <taxon>Malpighiales</taxon>
        <taxon>Euphorbiaceae</taxon>
        <taxon>Acalyphoideae</taxon>
        <taxon>Acalypheae</taxon>
        <taxon>Ricinus</taxon>
    </lineage>
</organism>